<gene>
    <name evidence="2" type="ORF">ACFTOW_03440</name>
</gene>
<protein>
    <recommendedName>
        <fullName evidence="4">Short-chain dehydrogenase</fullName>
    </recommendedName>
</protein>
<proteinExistence type="predicted"/>
<reference evidence="3" key="1">
    <citation type="journal article" date="2019" name="Int. J. Syst. Evol. Microbiol.">
        <title>The Global Catalogue of Microorganisms (GCM) 10K type strain sequencing project: providing services to taxonomists for standard genome sequencing and annotation.</title>
        <authorList>
            <consortium name="The Broad Institute Genomics Platform"/>
            <consortium name="The Broad Institute Genome Sequencing Center for Infectious Disease"/>
            <person name="Wu L."/>
            <person name="Ma J."/>
        </authorList>
    </citation>
    <scope>NUCLEOTIDE SEQUENCE [LARGE SCALE GENOMIC DNA]</scope>
    <source>
        <strain evidence="3">CGMCC 1.12477</strain>
    </source>
</reference>
<keyword evidence="3" id="KW-1185">Reference proteome</keyword>
<evidence type="ECO:0000313" key="2">
    <source>
        <dbReference type="EMBL" id="MFD1508455.1"/>
    </source>
</evidence>
<keyword evidence="1" id="KW-0812">Transmembrane</keyword>
<comment type="caution">
    <text evidence="2">The sequence shown here is derived from an EMBL/GenBank/DDBJ whole genome shotgun (WGS) entry which is preliminary data.</text>
</comment>
<dbReference type="RefSeq" id="WP_379913081.1">
    <property type="nucleotide sequence ID" value="NZ_JBHUDD010000027.1"/>
</dbReference>
<evidence type="ECO:0000256" key="1">
    <source>
        <dbReference type="SAM" id="Phobius"/>
    </source>
</evidence>
<keyword evidence="1" id="KW-0472">Membrane</keyword>
<name>A0ABW4EAW6_9RHOB</name>
<evidence type="ECO:0008006" key="4">
    <source>
        <dbReference type="Google" id="ProtNLM"/>
    </source>
</evidence>
<dbReference type="EMBL" id="JBHUDD010000027">
    <property type="protein sequence ID" value="MFD1508455.1"/>
    <property type="molecule type" value="Genomic_DNA"/>
</dbReference>
<evidence type="ECO:0000313" key="3">
    <source>
        <dbReference type="Proteomes" id="UP001597186"/>
    </source>
</evidence>
<organism evidence="2 3">
    <name type="scientific">Lacimonas salitolerans</name>
    <dbReference type="NCBI Taxonomy" id="1323750"/>
    <lineage>
        <taxon>Bacteria</taxon>
        <taxon>Pseudomonadati</taxon>
        <taxon>Pseudomonadota</taxon>
        <taxon>Alphaproteobacteria</taxon>
        <taxon>Rhodobacterales</taxon>
        <taxon>Paracoccaceae</taxon>
        <taxon>Lacimonas</taxon>
    </lineage>
</organism>
<keyword evidence="1" id="KW-1133">Transmembrane helix</keyword>
<accession>A0ABW4EAW6</accession>
<dbReference type="Proteomes" id="UP001597186">
    <property type="component" value="Unassembled WGS sequence"/>
</dbReference>
<feature type="transmembrane region" description="Helical" evidence="1">
    <location>
        <begin position="12"/>
        <end position="31"/>
    </location>
</feature>
<sequence>MRVSACDVIIKIVTLFLVGMGVLAMFGKLRFPGQKRLQSARCRSCGRYRIGKGPCPCKQGKR</sequence>